<dbReference type="Proteomes" id="UP001229421">
    <property type="component" value="Unassembled WGS sequence"/>
</dbReference>
<gene>
    <name evidence="1" type="ORF">QVD17_31617</name>
</gene>
<comment type="caution">
    <text evidence="1">The sequence shown here is derived from an EMBL/GenBank/DDBJ whole genome shotgun (WGS) entry which is preliminary data.</text>
</comment>
<sequence length="128" mass="15022">MNEDQRDGLRTRSFRNEDYTNRRVFLKSYPLNFDNDDQDQNHHQTQASATADIYKTSKRLGDTCESCHGLKMKLKMRKEVLKKIMVTILEWGDERVVVIKKIKHKVSFYVVACFPIVFKPPKGLISSR</sequence>
<name>A0AAD8K4V0_TARER</name>
<dbReference type="AlphaFoldDB" id="A0AAD8K4V0"/>
<organism evidence="1 2">
    <name type="scientific">Tagetes erecta</name>
    <name type="common">African marigold</name>
    <dbReference type="NCBI Taxonomy" id="13708"/>
    <lineage>
        <taxon>Eukaryota</taxon>
        <taxon>Viridiplantae</taxon>
        <taxon>Streptophyta</taxon>
        <taxon>Embryophyta</taxon>
        <taxon>Tracheophyta</taxon>
        <taxon>Spermatophyta</taxon>
        <taxon>Magnoliopsida</taxon>
        <taxon>eudicotyledons</taxon>
        <taxon>Gunneridae</taxon>
        <taxon>Pentapetalae</taxon>
        <taxon>asterids</taxon>
        <taxon>campanulids</taxon>
        <taxon>Asterales</taxon>
        <taxon>Asteraceae</taxon>
        <taxon>Asteroideae</taxon>
        <taxon>Heliantheae alliance</taxon>
        <taxon>Tageteae</taxon>
        <taxon>Tagetes</taxon>
    </lineage>
</organism>
<dbReference type="EMBL" id="JAUHHV010000008">
    <property type="protein sequence ID" value="KAK1415829.1"/>
    <property type="molecule type" value="Genomic_DNA"/>
</dbReference>
<keyword evidence="2" id="KW-1185">Reference proteome</keyword>
<evidence type="ECO:0000313" key="2">
    <source>
        <dbReference type="Proteomes" id="UP001229421"/>
    </source>
</evidence>
<evidence type="ECO:0000313" key="1">
    <source>
        <dbReference type="EMBL" id="KAK1415829.1"/>
    </source>
</evidence>
<reference evidence="1" key="1">
    <citation type="journal article" date="2023" name="bioRxiv">
        <title>Improved chromosome-level genome assembly for marigold (Tagetes erecta).</title>
        <authorList>
            <person name="Jiang F."/>
            <person name="Yuan L."/>
            <person name="Wang S."/>
            <person name="Wang H."/>
            <person name="Xu D."/>
            <person name="Wang A."/>
            <person name="Fan W."/>
        </authorList>
    </citation>
    <scope>NUCLEOTIDE SEQUENCE</scope>
    <source>
        <strain evidence="1">WSJ</strain>
        <tissue evidence="1">Leaf</tissue>
    </source>
</reference>
<accession>A0AAD8K4V0</accession>
<protein>
    <submittedName>
        <fullName evidence="1">Uncharacterized protein</fullName>
    </submittedName>
</protein>
<proteinExistence type="predicted"/>